<sequence length="115" mass="12251">MNDPPGGRDGRPEAARDLAALTREKRLAVVGLISAYIHSPDMDEDLVADVVAEFLPTVDDRSDSGVAAVQNAYMNVIAHLLGELARERGEPVGQVWRRTAVELLVEQAGGTGESG</sequence>
<dbReference type="RefSeq" id="WP_068925931.1">
    <property type="nucleotide sequence ID" value="NZ_BMQP01000042.1"/>
</dbReference>
<gene>
    <name evidence="1" type="ORF">Pro02_59740</name>
</gene>
<accession>A0A8J3S349</accession>
<reference evidence="1" key="1">
    <citation type="submission" date="2021-01" db="EMBL/GenBank/DDBJ databases">
        <title>Whole genome shotgun sequence of Planobispora rosea NBRC 15558.</title>
        <authorList>
            <person name="Komaki H."/>
            <person name="Tamura T."/>
        </authorList>
    </citation>
    <scope>NUCLEOTIDE SEQUENCE</scope>
    <source>
        <strain evidence="1">NBRC 15558</strain>
    </source>
</reference>
<name>A0A8J3S349_PLARO</name>
<proteinExistence type="predicted"/>
<dbReference type="Proteomes" id="UP000655044">
    <property type="component" value="Unassembled WGS sequence"/>
</dbReference>
<organism evidence="1 2">
    <name type="scientific">Planobispora rosea</name>
    <dbReference type="NCBI Taxonomy" id="35762"/>
    <lineage>
        <taxon>Bacteria</taxon>
        <taxon>Bacillati</taxon>
        <taxon>Actinomycetota</taxon>
        <taxon>Actinomycetes</taxon>
        <taxon>Streptosporangiales</taxon>
        <taxon>Streptosporangiaceae</taxon>
        <taxon>Planobispora</taxon>
    </lineage>
</organism>
<dbReference type="EMBL" id="BOOI01000063">
    <property type="protein sequence ID" value="GIH87566.1"/>
    <property type="molecule type" value="Genomic_DNA"/>
</dbReference>
<protein>
    <submittedName>
        <fullName evidence="1">Uncharacterized protein</fullName>
    </submittedName>
</protein>
<comment type="caution">
    <text evidence="1">The sequence shown here is derived from an EMBL/GenBank/DDBJ whole genome shotgun (WGS) entry which is preliminary data.</text>
</comment>
<evidence type="ECO:0000313" key="2">
    <source>
        <dbReference type="Proteomes" id="UP000655044"/>
    </source>
</evidence>
<dbReference type="OrthoDB" id="9942209at2"/>
<evidence type="ECO:0000313" key="1">
    <source>
        <dbReference type="EMBL" id="GIH87566.1"/>
    </source>
</evidence>
<dbReference type="AlphaFoldDB" id="A0A8J3S349"/>
<keyword evidence="2" id="KW-1185">Reference proteome</keyword>